<feature type="domain" description="Thiamine pyrophosphate enzyme TPP-binding" evidence="5">
    <location>
        <begin position="372"/>
        <end position="520"/>
    </location>
</feature>
<dbReference type="FunFam" id="3.40.50.970:FF:000007">
    <property type="entry name" value="Acetolactate synthase"/>
    <property type="match status" value="1"/>
</dbReference>
<dbReference type="CDD" id="cd00568">
    <property type="entry name" value="TPP_enzymes"/>
    <property type="match status" value="1"/>
</dbReference>
<comment type="similarity">
    <text evidence="1 3">Belongs to the TPP enzyme family.</text>
</comment>
<dbReference type="GO" id="GO:0000287">
    <property type="term" value="F:magnesium ion binding"/>
    <property type="evidence" value="ECO:0007669"/>
    <property type="project" value="InterPro"/>
</dbReference>
<dbReference type="GO" id="GO:0030976">
    <property type="term" value="F:thiamine pyrophosphate binding"/>
    <property type="evidence" value="ECO:0007669"/>
    <property type="project" value="InterPro"/>
</dbReference>
<evidence type="ECO:0000313" key="7">
    <source>
        <dbReference type="EMBL" id="WAG58987.1"/>
    </source>
</evidence>
<dbReference type="PANTHER" id="PTHR18968:SF13">
    <property type="entry name" value="ACETOLACTATE SYNTHASE CATALYTIC SUBUNIT, MITOCHONDRIAL"/>
    <property type="match status" value="1"/>
</dbReference>
<dbReference type="GO" id="GO:0003984">
    <property type="term" value="F:acetolactate synthase activity"/>
    <property type="evidence" value="ECO:0007669"/>
    <property type="project" value="TreeGrafter"/>
</dbReference>
<dbReference type="RefSeq" id="WP_216127938.1">
    <property type="nucleotide sequence ID" value="NZ_CP086239.1"/>
</dbReference>
<evidence type="ECO:0000256" key="3">
    <source>
        <dbReference type="RuleBase" id="RU362132"/>
    </source>
</evidence>
<protein>
    <submittedName>
        <fullName evidence="7">Thiamine pyrophosphate-binding protein</fullName>
    </submittedName>
</protein>
<keyword evidence="2 3" id="KW-0786">Thiamine pyrophosphate</keyword>
<dbReference type="InterPro" id="IPR045229">
    <property type="entry name" value="TPP_enz"/>
</dbReference>
<dbReference type="Pfam" id="PF00205">
    <property type="entry name" value="TPP_enzyme_M"/>
    <property type="match status" value="1"/>
</dbReference>
<feature type="domain" description="Thiamine pyrophosphate enzyme central" evidence="4">
    <location>
        <begin position="187"/>
        <end position="321"/>
    </location>
</feature>
<dbReference type="InterPro" id="IPR011766">
    <property type="entry name" value="TPP_enzyme_TPP-bd"/>
</dbReference>
<evidence type="ECO:0000313" key="8">
    <source>
        <dbReference type="Proteomes" id="UP001164733"/>
    </source>
</evidence>
<dbReference type="GO" id="GO:0009099">
    <property type="term" value="P:L-valine biosynthetic process"/>
    <property type="evidence" value="ECO:0007669"/>
    <property type="project" value="TreeGrafter"/>
</dbReference>
<feature type="domain" description="Thiamine pyrophosphate enzyme N-terminal TPP-binding" evidence="6">
    <location>
        <begin position="1"/>
        <end position="117"/>
    </location>
</feature>
<accession>A0AA47I494</accession>
<organism evidence="7 8">
    <name type="scientific">Clostridium estertheticum</name>
    <dbReference type="NCBI Taxonomy" id="238834"/>
    <lineage>
        <taxon>Bacteria</taxon>
        <taxon>Bacillati</taxon>
        <taxon>Bacillota</taxon>
        <taxon>Clostridia</taxon>
        <taxon>Eubacteriales</taxon>
        <taxon>Clostridiaceae</taxon>
        <taxon>Clostridium</taxon>
    </lineage>
</organism>
<dbReference type="EMBL" id="CP086239">
    <property type="protein sequence ID" value="WAG58987.1"/>
    <property type="molecule type" value="Genomic_DNA"/>
</dbReference>
<evidence type="ECO:0000259" key="5">
    <source>
        <dbReference type="Pfam" id="PF02775"/>
    </source>
</evidence>
<sequence>MRIADAIIKVLENNGVKCVFGIPASTFAGILDAMNDNNIEFIVTKNEAGCSYSASSYAELSNELGVCMLAGGVGLNNAINGIANAKRNKTPMLIITGNVRREYMGKGAFQEFDNASMVKSITKHSIEVTKEEVVIVELQKAMNIALTPPCGPVHISIPYDVQTATFEGDINLNRIINKPVNDVKSLEECIKEINKTEKGLIFIGRGTRGLSNEIKKLSRNVSWPIISTSNAKGIINTDFPYYIGNYGFCSTDSAIEYIEKEQIDCILFLGTSLGQCATRDYNDVLVNGRKVIRIDWDKKEFNKIFKEDISVCYELKEAMDVLINRVDQKQKSSFIKPEMNKPYVKDHTGISLRLLFEKFPEILPKDTCLHVDTGDYFNYVYKYLPIREDMYLHTSLNYGCIGTALAGVMGSYMYNKNIPYAVIAGDGAFYMNGTEILTAKEYNMPIIYFIINNSMFGLIKNGMKALFGRDFKGKIVFEKNSIASIAEAMGVEAVQITDLCQADSLKELMNNRTAPLVIEVITNGTEVFIDTDRIKKAI</sequence>
<dbReference type="InterPro" id="IPR012000">
    <property type="entry name" value="Thiamin_PyroP_enz_cen_dom"/>
</dbReference>
<dbReference type="AlphaFoldDB" id="A0AA47I494"/>
<gene>
    <name evidence="7" type="ORF">LL038_15205</name>
</gene>
<dbReference type="Pfam" id="PF02775">
    <property type="entry name" value="TPP_enzyme_C"/>
    <property type="match status" value="1"/>
</dbReference>
<dbReference type="GO" id="GO:0009097">
    <property type="term" value="P:isoleucine biosynthetic process"/>
    <property type="evidence" value="ECO:0007669"/>
    <property type="project" value="TreeGrafter"/>
</dbReference>
<dbReference type="InterPro" id="IPR012001">
    <property type="entry name" value="Thiamin_PyroP_enz_TPP-bd_dom"/>
</dbReference>
<reference evidence="7" key="1">
    <citation type="submission" date="2021-11" db="EMBL/GenBank/DDBJ databases">
        <title>Clostridia strains as spoilage organisms.</title>
        <authorList>
            <person name="Wambui J."/>
            <person name="Stevens M.J.A."/>
            <person name="Stephan R."/>
        </authorList>
    </citation>
    <scope>NUCLEOTIDE SEQUENCE</scope>
    <source>
        <strain evidence="7">CF009</strain>
    </source>
</reference>
<dbReference type="Pfam" id="PF02776">
    <property type="entry name" value="TPP_enzyme_N"/>
    <property type="match status" value="1"/>
</dbReference>
<evidence type="ECO:0000259" key="6">
    <source>
        <dbReference type="Pfam" id="PF02776"/>
    </source>
</evidence>
<proteinExistence type="inferred from homology"/>
<name>A0AA47I494_9CLOT</name>
<dbReference type="CDD" id="cd07035">
    <property type="entry name" value="TPP_PYR_POX_like"/>
    <property type="match status" value="1"/>
</dbReference>
<dbReference type="GO" id="GO:0005948">
    <property type="term" value="C:acetolactate synthase complex"/>
    <property type="evidence" value="ECO:0007669"/>
    <property type="project" value="TreeGrafter"/>
</dbReference>
<dbReference type="Proteomes" id="UP001164733">
    <property type="component" value="Chromosome"/>
</dbReference>
<evidence type="ECO:0000259" key="4">
    <source>
        <dbReference type="Pfam" id="PF00205"/>
    </source>
</evidence>
<dbReference type="PANTHER" id="PTHR18968">
    <property type="entry name" value="THIAMINE PYROPHOSPHATE ENZYMES"/>
    <property type="match status" value="1"/>
</dbReference>
<evidence type="ECO:0000256" key="2">
    <source>
        <dbReference type="ARBA" id="ARBA00023052"/>
    </source>
</evidence>
<dbReference type="GO" id="GO:0050660">
    <property type="term" value="F:flavin adenine dinucleotide binding"/>
    <property type="evidence" value="ECO:0007669"/>
    <property type="project" value="TreeGrafter"/>
</dbReference>
<evidence type="ECO:0000256" key="1">
    <source>
        <dbReference type="ARBA" id="ARBA00007812"/>
    </source>
</evidence>